<evidence type="ECO:0000313" key="2">
    <source>
        <dbReference type="EMBL" id="NOV42576.1"/>
    </source>
</evidence>
<keyword evidence="1" id="KW-0732">Signal</keyword>
<dbReference type="AlphaFoldDB" id="A0A6M2D958"/>
<proteinExistence type="predicted"/>
<protein>
    <submittedName>
        <fullName evidence="2">Putative secreted protein</fullName>
    </submittedName>
</protein>
<sequence>MFCFFFFFFWFNIIEIYSLSTANTVRPQIMRKMRSGCHLSGTASLRVTQFFVPSVVTLFACTIGQLHVGIHRAALEAQLNCLLPTFSAGASKCLRTQILVFIYALFGCDCRAKETGDFHDRILELVDAMARGLRQ</sequence>
<feature type="chain" id="PRO_5026906543" evidence="1">
    <location>
        <begin position="19"/>
        <end position="135"/>
    </location>
</feature>
<accession>A0A6M2D958</accession>
<name>A0A6M2D958_RHIMP</name>
<organism evidence="2">
    <name type="scientific">Rhipicephalus microplus</name>
    <name type="common">Cattle tick</name>
    <name type="synonym">Boophilus microplus</name>
    <dbReference type="NCBI Taxonomy" id="6941"/>
    <lineage>
        <taxon>Eukaryota</taxon>
        <taxon>Metazoa</taxon>
        <taxon>Ecdysozoa</taxon>
        <taxon>Arthropoda</taxon>
        <taxon>Chelicerata</taxon>
        <taxon>Arachnida</taxon>
        <taxon>Acari</taxon>
        <taxon>Parasitiformes</taxon>
        <taxon>Ixodida</taxon>
        <taxon>Ixodoidea</taxon>
        <taxon>Ixodidae</taxon>
        <taxon>Rhipicephalinae</taxon>
        <taxon>Rhipicephalus</taxon>
        <taxon>Boophilus</taxon>
    </lineage>
</organism>
<feature type="signal peptide" evidence="1">
    <location>
        <begin position="1"/>
        <end position="18"/>
    </location>
</feature>
<dbReference type="EMBL" id="GHWJ01009839">
    <property type="protein sequence ID" value="NOV42576.1"/>
    <property type="molecule type" value="Transcribed_RNA"/>
</dbReference>
<evidence type="ECO:0000256" key="1">
    <source>
        <dbReference type="SAM" id="SignalP"/>
    </source>
</evidence>
<reference evidence="2" key="1">
    <citation type="submission" date="2019-09" db="EMBL/GenBank/DDBJ databases">
        <title>Organ-specific transcriptomic study of the physiology of the cattle tick, Rhipicephalus microplus.</title>
        <authorList>
            <person name="Tirloni L."/>
            <person name="Braz G."/>
            <person name="Gandara A.C.P."/>
            <person name="Sabadin G.A."/>
            <person name="da Silva R.M."/>
            <person name="Guizzo M.G."/>
            <person name="Machado J.A."/>
            <person name="Costa E.P."/>
            <person name="Gomes H.F."/>
            <person name="Moraes J."/>
            <person name="Mota M.B.S."/>
            <person name="Mesquita R.D."/>
            <person name="Alvarenga P.H."/>
            <person name="Alves F."/>
            <person name="Seixas A."/>
            <person name="da Fonseca R.N."/>
            <person name="Fogaca A."/>
            <person name="Logullo C."/>
            <person name="Tanaka A."/>
            <person name="Daffre S."/>
            <person name="Termignoni C."/>
            <person name="Vaz I.S.Jr."/>
            <person name="Oliveira P.L."/>
            <person name="Ribeiro J.M."/>
        </authorList>
    </citation>
    <scope>NUCLEOTIDE SEQUENCE</scope>
    <source>
        <strain evidence="2">Porto Alegre</strain>
    </source>
</reference>